<dbReference type="EMBL" id="LVZK01000001">
    <property type="protein sequence ID" value="OAP86727.1"/>
    <property type="molecule type" value="Genomic_DNA"/>
</dbReference>
<protein>
    <submittedName>
        <fullName evidence="2">MBL fold metallo-hydrolase</fullName>
    </submittedName>
</protein>
<dbReference type="RefSeq" id="WP_064231414.1">
    <property type="nucleotide sequence ID" value="NZ_LVZK01000001.1"/>
</dbReference>
<evidence type="ECO:0000259" key="1">
    <source>
        <dbReference type="Pfam" id="PF12706"/>
    </source>
</evidence>
<dbReference type="AlphaFoldDB" id="A0A179B4Z2"/>
<dbReference type="STRING" id="1823756.A4H34_06320"/>
<dbReference type="PANTHER" id="PTHR46018">
    <property type="entry name" value="ZINC PHOSPHODIESTERASE ELAC PROTEIN 1"/>
    <property type="match status" value="1"/>
</dbReference>
<keyword evidence="2" id="KW-0378">Hydrolase</keyword>
<reference evidence="2 3" key="1">
    <citation type="submission" date="2016-04" db="EMBL/GenBank/DDBJ databases">
        <title>Peptidophaga gingivicola gen. nov., sp. nov., isolated from human subgingival plaque.</title>
        <authorList>
            <person name="Beall C.J."/>
            <person name="Mokrzan E.M."/>
            <person name="Griffen A.L."/>
            <person name="Leys E.J."/>
        </authorList>
    </citation>
    <scope>NUCLEOTIDE SEQUENCE [LARGE SCALE GENOMIC DNA]</scope>
    <source>
        <strain evidence="2 3">BA112</strain>
    </source>
</reference>
<dbReference type="SUPFAM" id="SSF56281">
    <property type="entry name" value="Metallo-hydrolase/oxidoreductase"/>
    <property type="match status" value="1"/>
</dbReference>
<dbReference type="InterPro" id="IPR036866">
    <property type="entry name" value="RibonucZ/Hydroxyglut_hydro"/>
</dbReference>
<dbReference type="PANTHER" id="PTHR46018:SF4">
    <property type="entry name" value="METALLO-HYDROLASE YHFI-RELATED"/>
    <property type="match status" value="1"/>
</dbReference>
<dbReference type="Pfam" id="PF12706">
    <property type="entry name" value="Lactamase_B_2"/>
    <property type="match status" value="1"/>
</dbReference>
<organism evidence="2 3">
    <name type="scientific">Peptidiphaga gingivicola</name>
    <dbReference type="NCBI Taxonomy" id="2741497"/>
    <lineage>
        <taxon>Bacteria</taxon>
        <taxon>Bacillati</taxon>
        <taxon>Actinomycetota</taxon>
        <taxon>Actinomycetes</taxon>
        <taxon>Actinomycetales</taxon>
        <taxon>Actinomycetaceae</taxon>
        <taxon>Peptidiphaga</taxon>
    </lineage>
</organism>
<dbReference type="InterPro" id="IPR001279">
    <property type="entry name" value="Metallo-B-lactamas"/>
</dbReference>
<dbReference type="OrthoDB" id="9800940at2"/>
<proteinExistence type="predicted"/>
<comment type="caution">
    <text evidence="2">The sequence shown here is derived from an EMBL/GenBank/DDBJ whole genome shotgun (WGS) entry which is preliminary data.</text>
</comment>
<dbReference type="Gene3D" id="3.60.15.10">
    <property type="entry name" value="Ribonuclease Z/Hydroxyacylglutathione hydrolase-like"/>
    <property type="match status" value="1"/>
</dbReference>
<feature type="domain" description="Metallo-beta-lactamase" evidence="1">
    <location>
        <begin position="42"/>
        <end position="231"/>
    </location>
</feature>
<dbReference type="CDD" id="cd07716">
    <property type="entry name" value="RNaseZ_short-form-like_MBL-fold"/>
    <property type="match status" value="1"/>
</dbReference>
<keyword evidence="3" id="KW-1185">Reference proteome</keyword>
<evidence type="ECO:0000313" key="2">
    <source>
        <dbReference type="EMBL" id="OAP86727.1"/>
    </source>
</evidence>
<dbReference type="Proteomes" id="UP000078368">
    <property type="component" value="Unassembled WGS sequence"/>
</dbReference>
<name>A0A179B4Z2_9ACTO</name>
<gene>
    <name evidence="2" type="ORF">A4H34_06320</name>
</gene>
<dbReference type="GO" id="GO:0042781">
    <property type="term" value="F:3'-tRNA processing endoribonuclease activity"/>
    <property type="evidence" value="ECO:0007669"/>
    <property type="project" value="TreeGrafter"/>
</dbReference>
<accession>A0A179B4Z2</accession>
<evidence type="ECO:0000313" key="3">
    <source>
        <dbReference type="Proteomes" id="UP000078368"/>
    </source>
</evidence>
<sequence length="264" mass="28449">MRLTVIGCSGSMSGRFSAASAYLLQADGEDEDGRLRTYSAVLDFGPGAMGQLLNYLDPADLDAMVLSHLHTDHCADIIGMQVYRRWLPGGPLARIPVYSPGDGQYRTRQLGGDPDEETYEGEFEFKQIGPGDVVEIGPMKLEAFAADHTVPCVGLRVSGPSDLGPGNATLGYTGDTDLCDTEVEMARGVDLLLSECAFEDGRDSVRGVHMTGSRAGELAQRAGAARLLLTHLQPWTDPEAVRRSAERVYEGPVRAVLPGEEHRV</sequence>